<protein>
    <submittedName>
        <fullName evidence="7">Radical SAM protein</fullName>
    </submittedName>
</protein>
<evidence type="ECO:0000256" key="3">
    <source>
        <dbReference type="ARBA" id="ARBA00022723"/>
    </source>
</evidence>
<keyword evidence="3" id="KW-0479">Metal-binding</keyword>
<comment type="caution">
    <text evidence="7">The sequence shown here is derived from an EMBL/GenBank/DDBJ whole genome shotgun (WGS) entry which is preliminary data.</text>
</comment>
<evidence type="ECO:0000256" key="1">
    <source>
        <dbReference type="ARBA" id="ARBA00001966"/>
    </source>
</evidence>
<dbReference type="Gene3D" id="3.20.20.70">
    <property type="entry name" value="Aldolase class I"/>
    <property type="match status" value="1"/>
</dbReference>
<keyword evidence="2" id="KW-0949">S-adenosyl-L-methionine</keyword>
<evidence type="ECO:0000256" key="4">
    <source>
        <dbReference type="ARBA" id="ARBA00023004"/>
    </source>
</evidence>
<reference evidence="7" key="1">
    <citation type="journal article" date="2020" name="mSystems">
        <title>Genome- and Community-Level Interaction Insights into Carbon Utilization and Element Cycling Functions of Hydrothermarchaeota in Hydrothermal Sediment.</title>
        <authorList>
            <person name="Zhou Z."/>
            <person name="Liu Y."/>
            <person name="Xu W."/>
            <person name="Pan J."/>
            <person name="Luo Z.H."/>
            <person name="Li M."/>
        </authorList>
    </citation>
    <scope>NUCLEOTIDE SEQUENCE [LARGE SCALE GENOMIC DNA]</scope>
    <source>
        <strain evidence="7">HyVt-19</strain>
    </source>
</reference>
<accession>A0A7C0WRD8</accession>
<dbReference type="EMBL" id="DQZW01000056">
    <property type="protein sequence ID" value="HDL89494.1"/>
    <property type="molecule type" value="Genomic_DNA"/>
</dbReference>
<dbReference type="GO" id="GO:0051536">
    <property type="term" value="F:iron-sulfur cluster binding"/>
    <property type="evidence" value="ECO:0007669"/>
    <property type="project" value="UniProtKB-KW"/>
</dbReference>
<dbReference type="PROSITE" id="PS51918">
    <property type="entry name" value="RADICAL_SAM"/>
    <property type="match status" value="1"/>
</dbReference>
<gene>
    <name evidence="7" type="ORF">ENG14_01150</name>
</gene>
<dbReference type="InterPro" id="IPR013785">
    <property type="entry name" value="Aldolase_TIM"/>
</dbReference>
<keyword evidence="5" id="KW-0411">Iron-sulfur</keyword>
<dbReference type="InterPro" id="IPR007197">
    <property type="entry name" value="rSAM"/>
</dbReference>
<dbReference type="SMART" id="SM00729">
    <property type="entry name" value="Elp3"/>
    <property type="match status" value="1"/>
</dbReference>
<dbReference type="PANTHER" id="PTHR43409:SF4">
    <property type="entry name" value="RADICAL SAM SUPERFAMILY PROTEIN"/>
    <property type="match status" value="1"/>
</dbReference>
<dbReference type="InterPro" id="IPR058240">
    <property type="entry name" value="rSAM_sf"/>
</dbReference>
<sequence length="373" mass="42338">PIRPPSEASSLLLRFTRNCPWNKCAFCSVYKGTTFSRRSLAEIKADIDTVARIIDEIKSLSWALGEGGAITMPVVRHIMTDPGANQCHRHVASWLFWNTGHVFIQDANSLIMKSDELAEAIRYLKAKIPGITRITSYARSSTLARKSLQELVELRDAGLDRIHVGMESGSDTVLKMVKKGATSRQHIEGGRKVVEAGMELSEYVMPGLGGKEYSREHALETARVLNEINPHFIRLRSLRIPDSVPLAEDVRAGRFVPLHDDDVVREIRLIIEHLEGISSTLTSDHIMNLLEEVEGTFPQDKEKMLELIDEYLNMPDHDRLLYRLGRRGGVLRNPRQIRDIEIRAKLERTLKDLQMEANEDIETIINELANRYI</sequence>
<evidence type="ECO:0000313" key="7">
    <source>
        <dbReference type="EMBL" id="HDL89494.1"/>
    </source>
</evidence>
<comment type="cofactor">
    <cofactor evidence="1">
        <name>[4Fe-4S] cluster</name>
        <dbReference type="ChEBI" id="CHEBI:49883"/>
    </cofactor>
</comment>
<proteinExistence type="predicted"/>
<dbReference type="PANTHER" id="PTHR43409">
    <property type="entry name" value="ANAEROBIC MAGNESIUM-PROTOPORPHYRIN IX MONOMETHYL ESTER CYCLASE-RELATED"/>
    <property type="match status" value="1"/>
</dbReference>
<dbReference type="Pfam" id="PF04055">
    <property type="entry name" value="Radical_SAM"/>
    <property type="match status" value="1"/>
</dbReference>
<dbReference type="Proteomes" id="UP000886355">
    <property type="component" value="Unassembled WGS sequence"/>
</dbReference>
<evidence type="ECO:0000259" key="6">
    <source>
        <dbReference type="PROSITE" id="PS51918"/>
    </source>
</evidence>
<name>A0A7C0WRD8_9BACT</name>
<dbReference type="GO" id="GO:0003824">
    <property type="term" value="F:catalytic activity"/>
    <property type="evidence" value="ECO:0007669"/>
    <property type="project" value="InterPro"/>
</dbReference>
<evidence type="ECO:0000256" key="5">
    <source>
        <dbReference type="ARBA" id="ARBA00023014"/>
    </source>
</evidence>
<dbReference type="SUPFAM" id="SSF102114">
    <property type="entry name" value="Radical SAM enzymes"/>
    <property type="match status" value="1"/>
</dbReference>
<organism evidence="7">
    <name type="scientific">Thermodesulforhabdus norvegica</name>
    <dbReference type="NCBI Taxonomy" id="39841"/>
    <lineage>
        <taxon>Bacteria</taxon>
        <taxon>Pseudomonadati</taxon>
        <taxon>Thermodesulfobacteriota</taxon>
        <taxon>Syntrophobacteria</taxon>
        <taxon>Syntrophobacterales</taxon>
        <taxon>Thermodesulforhabdaceae</taxon>
        <taxon>Thermodesulforhabdus</taxon>
    </lineage>
</organism>
<dbReference type="InterPro" id="IPR006638">
    <property type="entry name" value="Elp3/MiaA/NifB-like_rSAM"/>
</dbReference>
<dbReference type="SFLD" id="SFLDS00029">
    <property type="entry name" value="Radical_SAM"/>
    <property type="match status" value="1"/>
</dbReference>
<feature type="domain" description="Radical SAM core" evidence="6">
    <location>
        <begin position="5"/>
        <end position="281"/>
    </location>
</feature>
<evidence type="ECO:0000256" key="2">
    <source>
        <dbReference type="ARBA" id="ARBA00022691"/>
    </source>
</evidence>
<dbReference type="GO" id="GO:0046872">
    <property type="term" value="F:metal ion binding"/>
    <property type="evidence" value="ECO:0007669"/>
    <property type="project" value="UniProtKB-KW"/>
</dbReference>
<keyword evidence="4" id="KW-0408">Iron</keyword>
<dbReference type="AlphaFoldDB" id="A0A7C0WRD8"/>
<feature type="non-terminal residue" evidence="7">
    <location>
        <position position="1"/>
    </location>
</feature>
<dbReference type="SFLD" id="SFLDG01095">
    <property type="entry name" value="Uncharacterised_Radical_SAM_Su"/>
    <property type="match status" value="1"/>
</dbReference>
<dbReference type="InterPro" id="IPR051198">
    <property type="entry name" value="BchE-like"/>
</dbReference>